<protein>
    <recommendedName>
        <fullName evidence="4">Flagellar hook-associated protein 1</fullName>
    </recommendedName>
</protein>
<dbReference type="GO" id="GO:0009425">
    <property type="term" value="C:bacterial-type flagellum basal body"/>
    <property type="evidence" value="ECO:0007669"/>
    <property type="project" value="UniProtKB-SubCell"/>
</dbReference>
<dbReference type="InterPro" id="IPR001444">
    <property type="entry name" value="Flag_bb_rod_N"/>
</dbReference>
<sequence length="484" mass="49214">MSISSALSNALSGLTASARAAEVVSNNVANALTEGYARRELGLSTRSLGGEGAGVKVDGVARVQNRTILADRRLADAAAGNAALRQKFHTDLEQSIGTSDQPGSLTARMNDLESALIAAASRPDSEARLQDVLASAKGLAGHLHAVSDDVQAMRMAADQEIAAQVTALNDALVRIDRLNATILAQRSSGSDATALMDQRQLLVDRVSAIVPVREVMRDNDQISLYSTGGAVLLEGNPVTIGFTAVGIITPDMTQASGALSGLTLNDQPIRSAENGILGGGTLTALFAVRDELAVSAQSQLDAVARDLIGRFAAPGVDPTLAPGAPGLFTDAGAALDPLNEEGLAARLSVNALTDPGQGGALWRLRAGLGATSPGDVGSAAILQALADALAAPQVPASGSFLGAARSASGLAADLLSQVSGARQSADDSSAFAGAKQQTLAIALASDGVDTDAELQNLLMVEQSYAANARVISALDEMIQQIIGM</sequence>
<dbReference type="OrthoDB" id="7181295at2"/>
<dbReference type="InterPro" id="IPR002371">
    <property type="entry name" value="FlgK"/>
</dbReference>
<gene>
    <name evidence="10" type="primary">flgK</name>
    <name evidence="10" type="ORF">GS660_11295</name>
</gene>
<dbReference type="PANTHER" id="PTHR30033">
    <property type="entry name" value="FLAGELLAR HOOK-ASSOCIATED PROTEIN 1"/>
    <property type="match status" value="1"/>
</dbReference>
<feature type="domain" description="Flagellar hook-associated protein FlgK helical" evidence="9">
    <location>
        <begin position="92"/>
        <end position="311"/>
    </location>
</feature>
<dbReference type="AlphaFoldDB" id="A0A6L8VH24"/>
<organism evidence="10 11">
    <name type="scientific">Frigidibacter albus</name>
    <dbReference type="NCBI Taxonomy" id="1465486"/>
    <lineage>
        <taxon>Bacteria</taxon>
        <taxon>Pseudomonadati</taxon>
        <taxon>Pseudomonadota</taxon>
        <taxon>Alphaproteobacteria</taxon>
        <taxon>Rhodobacterales</taxon>
        <taxon>Paracoccaceae</taxon>
        <taxon>Frigidibacter</taxon>
    </lineage>
</organism>
<keyword evidence="10" id="KW-0966">Cell projection</keyword>
<comment type="caution">
    <text evidence="10">The sequence shown here is derived from an EMBL/GenBank/DDBJ whole genome shotgun (WGS) entry which is preliminary data.</text>
</comment>
<keyword evidence="10" id="KW-0282">Flagellum</keyword>
<reference evidence="10 11" key="1">
    <citation type="submission" date="2020-01" db="EMBL/GenBank/DDBJ databases">
        <title>Frigidibacter albus SP32T (=CGMCC 1.13995T).</title>
        <authorList>
            <person name="Liao X."/>
        </authorList>
    </citation>
    <scope>NUCLEOTIDE SEQUENCE [LARGE SCALE GENOMIC DNA]</scope>
    <source>
        <strain evidence="10 11">SP32</strain>
    </source>
</reference>
<comment type="subcellular location">
    <subcellularLocation>
        <location evidence="1">Bacterial flagellum basal body</location>
    </subcellularLocation>
    <subcellularLocation>
        <location evidence="2">Secreted</location>
    </subcellularLocation>
</comment>
<accession>A0A6L8VH24</accession>
<evidence type="ECO:0000259" key="9">
    <source>
        <dbReference type="Pfam" id="PF22638"/>
    </source>
</evidence>
<comment type="similarity">
    <text evidence="3">Belongs to the flagella basal body rod proteins family.</text>
</comment>
<evidence type="ECO:0000259" key="7">
    <source>
        <dbReference type="Pfam" id="PF00460"/>
    </source>
</evidence>
<keyword evidence="11" id="KW-1185">Reference proteome</keyword>
<evidence type="ECO:0000256" key="1">
    <source>
        <dbReference type="ARBA" id="ARBA00004117"/>
    </source>
</evidence>
<dbReference type="EMBL" id="WWNR01000006">
    <property type="protein sequence ID" value="MZQ89677.1"/>
    <property type="molecule type" value="Genomic_DNA"/>
</dbReference>
<evidence type="ECO:0000259" key="8">
    <source>
        <dbReference type="Pfam" id="PF06429"/>
    </source>
</evidence>
<proteinExistence type="inferred from homology"/>
<dbReference type="GO" id="GO:0044780">
    <property type="term" value="P:bacterial-type flagellum assembly"/>
    <property type="evidence" value="ECO:0007669"/>
    <property type="project" value="InterPro"/>
</dbReference>
<dbReference type="InterPro" id="IPR053927">
    <property type="entry name" value="FlgK_helical"/>
</dbReference>
<evidence type="ECO:0000256" key="5">
    <source>
        <dbReference type="ARBA" id="ARBA00022525"/>
    </source>
</evidence>
<dbReference type="Pfam" id="PF22638">
    <property type="entry name" value="FlgK_D1"/>
    <property type="match status" value="1"/>
</dbReference>
<feature type="domain" description="Flagellar basal-body/hook protein C-terminal" evidence="8">
    <location>
        <begin position="445"/>
        <end position="483"/>
    </location>
</feature>
<dbReference type="NCBIfam" id="TIGR02492">
    <property type="entry name" value="flgK_ends"/>
    <property type="match status" value="1"/>
</dbReference>
<dbReference type="RefSeq" id="WP_161346487.1">
    <property type="nucleotide sequence ID" value="NZ_BMGW01000006.1"/>
</dbReference>
<evidence type="ECO:0000313" key="11">
    <source>
        <dbReference type="Proteomes" id="UP000477083"/>
    </source>
</evidence>
<evidence type="ECO:0000256" key="6">
    <source>
        <dbReference type="ARBA" id="ARBA00023143"/>
    </source>
</evidence>
<dbReference type="GO" id="GO:0005576">
    <property type="term" value="C:extracellular region"/>
    <property type="evidence" value="ECO:0007669"/>
    <property type="project" value="UniProtKB-SubCell"/>
</dbReference>
<dbReference type="Pfam" id="PF00460">
    <property type="entry name" value="Flg_bb_rod"/>
    <property type="match status" value="1"/>
</dbReference>
<dbReference type="Pfam" id="PF06429">
    <property type="entry name" value="Flg_bbr_C"/>
    <property type="match status" value="1"/>
</dbReference>
<dbReference type="Proteomes" id="UP000477083">
    <property type="component" value="Unassembled WGS sequence"/>
</dbReference>
<dbReference type="PANTHER" id="PTHR30033:SF1">
    <property type="entry name" value="FLAGELLAR HOOK-ASSOCIATED PROTEIN 1"/>
    <property type="match status" value="1"/>
</dbReference>
<dbReference type="SUPFAM" id="SSF64518">
    <property type="entry name" value="Phase 1 flagellin"/>
    <property type="match status" value="1"/>
</dbReference>
<evidence type="ECO:0000256" key="3">
    <source>
        <dbReference type="ARBA" id="ARBA00009677"/>
    </source>
</evidence>
<evidence type="ECO:0000256" key="2">
    <source>
        <dbReference type="ARBA" id="ARBA00004613"/>
    </source>
</evidence>
<dbReference type="GO" id="GO:0009424">
    <property type="term" value="C:bacterial-type flagellum hook"/>
    <property type="evidence" value="ECO:0007669"/>
    <property type="project" value="InterPro"/>
</dbReference>
<keyword evidence="6" id="KW-0975">Bacterial flagellum</keyword>
<keyword evidence="10" id="KW-0969">Cilium</keyword>
<evidence type="ECO:0000313" key="10">
    <source>
        <dbReference type="EMBL" id="MZQ89677.1"/>
    </source>
</evidence>
<keyword evidence="5" id="KW-0964">Secreted</keyword>
<feature type="domain" description="Flagellar basal body rod protein N-terminal" evidence="7">
    <location>
        <begin position="8"/>
        <end position="36"/>
    </location>
</feature>
<dbReference type="GO" id="GO:0005198">
    <property type="term" value="F:structural molecule activity"/>
    <property type="evidence" value="ECO:0007669"/>
    <property type="project" value="InterPro"/>
</dbReference>
<dbReference type="InterPro" id="IPR010930">
    <property type="entry name" value="Flg_bb/hook_C_dom"/>
</dbReference>
<name>A0A6L8VH24_9RHOB</name>
<evidence type="ECO:0000256" key="4">
    <source>
        <dbReference type="ARBA" id="ARBA00016244"/>
    </source>
</evidence>